<accession>A0A0F6H730</accession>
<protein>
    <recommendedName>
        <fullName evidence="1">DUF6968 domain-containing protein</fullName>
    </recommendedName>
</protein>
<proteinExistence type="predicted"/>
<name>A0A0F6H730_LEPIR</name>
<evidence type="ECO:0000313" key="3">
    <source>
        <dbReference type="Proteomes" id="UP000006324"/>
    </source>
</evidence>
<evidence type="ECO:0000259" key="1">
    <source>
        <dbReference type="Pfam" id="PF22302"/>
    </source>
</evidence>
<dbReference type="AlphaFoldDB" id="A0A0F6H730"/>
<dbReference type="InterPro" id="IPR054241">
    <property type="entry name" value="DUF6968"/>
</dbReference>
<dbReference type="Proteomes" id="UP000006324">
    <property type="component" value="Unassembled WGS sequence"/>
</dbReference>
<reference evidence="2 3" key="1">
    <citation type="submission" date="2012-09" db="EMBL/GenBank/DDBJ databases">
        <authorList>
            <person name="Harkins D.M."/>
            <person name="Durkin A.S."/>
            <person name="Brinkac L.M."/>
            <person name="Selengut J.D."/>
            <person name="Sanka R."/>
            <person name="DePew J."/>
            <person name="Purushe J."/>
            <person name="Chanthongthip A."/>
            <person name="Lattana O."/>
            <person name="Phetsouvanh R."/>
            <person name="Newton P.N."/>
            <person name="Vinetz J.M."/>
            <person name="Sutton G.G."/>
            <person name="Nelson W.C."/>
            <person name="Fouts D.E."/>
        </authorList>
    </citation>
    <scope>NUCLEOTIDE SEQUENCE [LARGE SCALE GENOMIC DNA]</scope>
    <source>
        <strain evidence="2 3">UI 12621</strain>
    </source>
</reference>
<dbReference type="Pfam" id="PF22302">
    <property type="entry name" value="DUF6968"/>
    <property type="match status" value="1"/>
</dbReference>
<gene>
    <name evidence="2" type="ORF">LEP1GSC104_2226</name>
</gene>
<comment type="caution">
    <text evidence="2">The sequence shown here is derived from an EMBL/GenBank/DDBJ whole genome shotgun (WGS) entry which is preliminary data.</text>
</comment>
<sequence>MDGFGTNCYYGLRNFCINWIFARVPTFETSLVLIDLKKIVNEPLLLKIIPYNEKYLSTGHNNCGTRNSLSSREKKSEIHIKIGKPKLHPDPVIRWYCPLQIIGIGSEKVHGAFGSDSIRAIEMAFQMAGLLLVRDIQKLYNLNWLKPEHLYFPPPNNLEELSKNEIHLQKKLKKHNIQIQYKSKFKFLKPLIG</sequence>
<organism evidence="2 3">
    <name type="scientific">Leptospira interrogans str. UI 12621</name>
    <dbReference type="NCBI Taxonomy" id="1049937"/>
    <lineage>
        <taxon>Bacteria</taxon>
        <taxon>Pseudomonadati</taxon>
        <taxon>Spirochaetota</taxon>
        <taxon>Spirochaetia</taxon>
        <taxon>Leptospirales</taxon>
        <taxon>Leptospiraceae</taxon>
        <taxon>Leptospira</taxon>
    </lineage>
</organism>
<feature type="domain" description="DUF6968" evidence="1">
    <location>
        <begin position="71"/>
        <end position="152"/>
    </location>
</feature>
<evidence type="ECO:0000313" key="2">
    <source>
        <dbReference type="EMBL" id="EKO24038.1"/>
    </source>
</evidence>
<dbReference type="EMBL" id="AHNQ02000034">
    <property type="protein sequence ID" value="EKO24038.1"/>
    <property type="molecule type" value="Genomic_DNA"/>
</dbReference>